<name>A0A8J6XG05_9CYAN</name>
<accession>A0A8J6XG05</accession>
<dbReference type="Gene3D" id="3.40.50.150">
    <property type="entry name" value="Vaccinia Virus protein VP39"/>
    <property type="match status" value="1"/>
</dbReference>
<dbReference type="InterPro" id="IPR029063">
    <property type="entry name" value="SAM-dependent_MTases_sf"/>
</dbReference>
<evidence type="ECO:0000313" key="3">
    <source>
        <dbReference type="Proteomes" id="UP000629098"/>
    </source>
</evidence>
<sequence length="232" mass="26109">MSKLDFEKHFLTGIDEYILRVRQSIPGRDALFLIARCCLENKLSAYAKILVIGAGGGEEIISLGKHNAGWQFVGVDLSEEMLKLAESRIKKEGLVNEVQLYKMEVIDLENKNFDAATCILTLHFIPDDGAKLATLQAIRERLKPNAPFVLVDGAASRNKAEFNDNVMAWKRHAQNNGMTVELLDSMIEKAMGLPFVTEEREVELLTEAGFSRIRKIYQGTWFNGWLSVCEKS</sequence>
<evidence type="ECO:0000259" key="1">
    <source>
        <dbReference type="Pfam" id="PF08242"/>
    </source>
</evidence>
<dbReference type="CDD" id="cd02440">
    <property type="entry name" value="AdoMet_MTases"/>
    <property type="match status" value="1"/>
</dbReference>
<dbReference type="RefSeq" id="WP_190825205.1">
    <property type="nucleotide sequence ID" value="NZ_CAWPPI010000009.1"/>
</dbReference>
<dbReference type="AlphaFoldDB" id="A0A8J6XG05"/>
<keyword evidence="2" id="KW-0489">Methyltransferase</keyword>
<dbReference type="PANTHER" id="PTHR43861">
    <property type="entry name" value="TRANS-ACONITATE 2-METHYLTRANSFERASE-RELATED"/>
    <property type="match status" value="1"/>
</dbReference>
<protein>
    <submittedName>
        <fullName evidence="2">Class I SAM-dependent methyltransferase</fullName>
    </submittedName>
</protein>
<dbReference type="SUPFAM" id="SSF53335">
    <property type="entry name" value="S-adenosyl-L-methionine-dependent methyltransferases"/>
    <property type="match status" value="1"/>
</dbReference>
<dbReference type="Pfam" id="PF08242">
    <property type="entry name" value="Methyltransf_12"/>
    <property type="match status" value="1"/>
</dbReference>
<dbReference type="Proteomes" id="UP000629098">
    <property type="component" value="Unassembled WGS sequence"/>
</dbReference>
<gene>
    <name evidence="2" type="ORF">ICL16_02020</name>
</gene>
<proteinExistence type="predicted"/>
<dbReference type="GO" id="GO:0008168">
    <property type="term" value="F:methyltransferase activity"/>
    <property type="evidence" value="ECO:0007669"/>
    <property type="project" value="UniProtKB-KW"/>
</dbReference>
<keyword evidence="3" id="KW-1185">Reference proteome</keyword>
<evidence type="ECO:0000313" key="2">
    <source>
        <dbReference type="EMBL" id="MBD2770929.1"/>
    </source>
</evidence>
<dbReference type="InterPro" id="IPR013217">
    <property type="entry name" value="Methyltransf_12"/>
</dbReference>
<dbReference type="EMBL" id="JACXAE010000009">
    <property type="protein sequence ID" value="MBD2770929.1"/>
    <property type="molecule type" value="Genomic_DNA"/>
</dbReference>
<feature type="domain" description="Methyltransferase type 12" evidence="1">
    <location>
        <begin position="50"/>
        <end position="146"/>
    </location>
</feature>
<reference evidence="2" key="1">
    <citation type="submission" date="2020-09" db="EMBL/GenBank/DDBJ databases">
        <title>Iningainema tapete sp. nov. (Scytonemataceae, Cyanobacteria) from greenhouses in central Florida (USA) produces two types of nodularin with biosynthetic potential for microcystin-LR and anabaenopeptins.</title>
        <authorList>
            <person name="Berthold D.E."/>
            <person name="Lefler F.W."/>
            <person name="Huang I.-S."/>
            <person name="Abdulla H."/>
            <person name="Zimba P.V."/>
            <person name="Laughinghouse H.D. IV."/>
        </authorList>
    </citation>
    <scope>NUCLEOTIDE SEQUENCE</scope>
    <source>
        <strain evidence="2">BLCCT55</strain>
    </source>
</reference>
<keyword evidence="2" id="KW-0808">Transferase</keyword>
<comment type="caution">
    <text evidence="2">The sequence shown here is derived from an EMBL/GenBank/DDBJ whole genome shotgun (WGS) entry which is preliminary data.</text>
</comment>
<dbReference type="GO" id="GO:0032259">
    <property type="term" value="P:methylation"/>
    <property type="evidence" value="ECO:0007669"/>
    <property type="project" value="UniProtKB-KW"/>
</dbReference>
<organism evidence="2 3">
    <name type="scientific">Iningainema tapete BLCC-T55</name>
    <dbReference type="NCBI Taxonomy" id="2748662"/>
    <lineage>
        <taxon>Bacteria</taxon>
        <taxon>Bacillati</taxon>
        <taxon>Cyanobacteriota</taxon>
        <taxon>Cyanophyceae</taxon>
        <taxon>Nostocales</taxon>
        <taxon>Scytonemataceae</taxon>
        <taxon>Iningainema tapete</taxon>
    </lineage>
</organism>